<dbReference type="EMBL" id="KV454293">
    <property type="protein sequence ID" value="ODQ73435.1"/>
    <property type="molecule type" value="Genomic_DNA"/>
</dbReference>
<accession>A0A1E3Q6V8</accession>
<proteinExistence type="predicted"/>
<organism evidence="1 2">
    <name type="scientific">Lipomyces starkeyi NRRL Y-11557</name>
    <dbReference type="NCBI Taxonomy" id="675824"/>
    <lineage>
        <taxon>Eukaryota</taxon>
        <taxon>Fungi</taxon>
        <taxon>Dikarya</taxon>
        <taxon>Ascomycota</taxon>
        <taxon>Saccharomycotina</taxon>
        <taxon>Lipomycetes</taxon>
        <taxon>Lipomycetales</taxon>
        <taxon>Lipomycetaceae</taxon>
        <taxon>Lipomyces</taxon>
    </lineage>
</organism>
<sequence length="161" mass="18264">MSALNEAFIEVVRINPDPEGTEVLLKRKYVRLYSIGSNHTDMHVPQVLIHEGVNESSNVPRSVGDIRLGEVMPRESLGNEAAGDIVVDFFSAVDFMHIVRNAMIDTAVDRECREDYCLITCALTHSSPFYNLLCQPIFFTLLPTSCRRKQSLTFLLSYNFY</sequence>
<reference evidence="1 2" key="1">
    <citation type="journal article" date="2016" name="Proc. Natl. Acad. Sci. U.S.A.">
        <title>Comparative genomics of biotechnologically important yeasts.</title>
        <authorList>
            <person name="Riley R."/>
            <person name="Haridas S."/>
            <person name="Wolfe K.H."/>
            <person name="Lopes M.R."/>
            <person name="Hittinger C.T."/>
            <person name="Goeker M."/>
            <person name="Salamov A.A."/>
            <person name="Wisecaver J.H."/>
            <person name="Long T.M."/>
            <person name="Calvey C.H."/>
            <person name="Aerts A.L."/>
            <person name="Barry K.W."/>
            <person name="Choi C."/>
            <person name="Clum A."/>
            <person name="Coughlan A.Y."/>
            <person name="Deshpande S."/>
            <person name="Douglass A.P."/>
            <person name="Hanson S.J."/>
            <person name="Klenk H.-P."/>
            <person name="LaButti K.M."/>
            <person name="Lapidus A."/>
            <person name="Lindquist E.A."/>
            <person name="Lipzen A.M."/>
            <person name="Meier-Kolthoff J.P."/>
            <person name="Ohm R.A."/>
            <person name="Otillar R.P."/>
            <person name="Pangilinan J.L."/>
            <person name="Peng Y."/>
            <person name="Rokas A."/>
            <person name="Rosa C.A."/>
            <person name="Scheuner C."/>
            <person name="Sibirny A.A."/>
            <person name="Slot J.C."/>
            <person name="Stielow J.B."/>
            <person name="Sun H."/>
            <person name="Kurtzman C.P."/>
            <person name="Blackwell M."/>
            <person name="Grigoriev I.V."/>
            <person name="Jeffries T.W."/>
        </authorList>
    </citation>
    <scope>NUCLEOTIDE SEQUENCE [LARGE SCALE GENOMIC DNA]</scope>
    <source>
        <strain evidence="1 2">NRRL Y-11557</strain>
    </source>
</reference>
<dbReference type="Proteomes" id="UP000094385">
    <property type="component" value="Unassembled WGS sequence"/>
</dbReference>
<protein>
    <submittedName>
        <fullName evidence="1">Uncharacterized protein</fullName>
    </submittedName>
</protein>
<dbReference type="AlphaFoldDB" id="A0A1E3Q6V8"/>
<evidence type="ECO:0000313" key="2">
    <source>
        <dbReference type="Proteomes" id="UP000094385"/>
    </source>
</evidence>
<gene>
    <name evidence="1" type="ORF">LIPSTDRAFT_70413</name>
</gene>
<name>A0A1E3Q6V8_LIPST</name>
<keyword evidence="2" id="KW-1185">Reference proteome</keyword>
<evidence type="ECO:0000313" key="1">
    <source>
        <dbReference type="EMBL" id="ODQ73435.1"/>
    </source>
</evidence>